<dbReference type="GO" id="GO:0003700">
    <property type="term" value="F:DNA-binding transcription factor activity"/>
    <property type="evidence" value="ECO:0007669"/>
    <property type="project" value="InterPro"/>
</dbReference>
<proteinExistence type="predicted"/>
<dbReference type="InterPro" id="IPR051011">
    <property type="entry name" value="Metal_resp_trans_reg"/>
</dbReference>
<keyword evidence="1" id="KW-0805">Transcription regulation</keyword>
<dbReference type="GO" id="GO:0003677">
    <property type="term" value="F:DNA binding"/>
    <property type="evidence" value="ECO:0007669"/>
    <property type="project" value="UniProtKB-KW"/>
</dbReference>
<dbReference type="SUPFAM" id="SSF46785">
    <property type="entry name" value="Winged helix' DNA-binding domain"/>
    <property type="match status" value="1"/>
</dbReference>
<protein>
    <submittedName>
        <fullName evidence="5">ArsR family transcriptional regulator</fullName>
    </submittedName>
</protein>
<reference evidence="5" key="1">
    <citation type="submission" date="2021-04" db="EMBL/GenBank/DDBJ databases">
        <title>Genome based classification of Actinospica acidithermotolerans sp. nov., an actinobacterium isolated from an Indonesian hot spring.</title>
        <authorList>
            <person name="Kusuma A.B."/>
            <person name="Putra K.E."/>
            <person name="Nafisah S."/>
            <person name="Loh J."/>
            <person name="Nouioui I."/>
            <person name="Goodfellow M."/>
        </authorList>
    </citation>
    <scope>NUCLEOTIDE SEQUENCE</scope>
    <source>
        <strain evidence="5">DSM 45618</strain>
    </source>
</reference>
<dbReference type="EMBL" id="JAGSXH010000214">
    <property type="protein sequence ID" value="MBS2966885.1"/>
    <property type="molecule type" value="Genomic_DNA"/>
</dbReference>
<evidence type="ECO:0000259" key="4">
    <source>
        <dbReference type="PROSITE" id="PS50987"/>
    </source>
</evidence>
<dbReference type="InterPro" id="IPR036388">
    <property type="entry name" value="WH-like_DNA-bd_sf"/>
</dbReference>
<dbReference type="PROSITE" id="PS50987">
    <property type="entry name" value="HTH_ARSR_2"/>
    <property type="match status" value="1"/>
</dbReference>
<feature type="domain" description="HTH arsR-type" evidence="4">
    <location>
        <begin position="215"/>
        <end position="307"/>
    </location>
</feature>
<organism evidence="5 6">
    <name type="scientific">Actinocrinis puniceicyclus</name>
    <dbReference type="NCBI Taxonomy" id="977794"/>
    <lineage>
        <taxon>Bacteria</taxon>
        <taxon>Bacillati</taxon>
        <taxon>Actinomycetota</taxon>
        <taxon>Actinomycetes</taxon>
        <taxon>Catenulisporales</taxon>
        <taxon>Actinospicaceae</taxon>
        <taxon>Actinocrinis</taxon>
    </lineage>
</organism>
<evidence type="ECO:0000313" key="5">
    <source>
        <dbReference type="EMBL" id="MBS2966885.1"/>
    </source>
</evidence>
<evidence type="ECO:0000256" key="2">
    <source>
        <dbReference type="ARBA" id="ARBA00023125"/>
    </source>
</evidence>
<name>A0A8J7WVY3_9ACTN</name>
<accession>A0A8J7WVY3</accession>
<comment type="caution">
    <text evidence="5">The sequence shown here is derived from an EMBL/GenBank/DDBJ whole genome shotgun (WGS) entry which is preliminary data.</text>
</comment>
<dbReference type="Proteomes" id="UP000677913">
    <property type="component" value="Unassembled WGS sequence"/>
</dbReference>
<keyword evidence="6" id="KW-1185">Reference proteome</keyword>
<dbReference type="InterPro" id="IPR001845">
    <property type="entry name" value="HTH_ArsR_DNA-bd_dom"/>
</dbReference>
<keyword evidence="3" id="KW-0804">Transcription</keyword>
<sequence length="307" mass="31835">MADFGYELALGGAQLAGRGGERGADRRLAGWRLDVARGWNSEHGRLFDLYTPMYIPAFFGQAAKAAAPGGIDPGAPEATAHLRDLARSGALTAFTRALADGDPGAVSTLNRILAGLRARALEPYRRRITSLVATASATAQARALIGGSGELLNSLHPSIRWDGRELRLNTVLDARESLDGRPLIFQPTALATRVMFDPLADSVTVVYPAAAGPVTRDPRLDAPPQALASLLGATRAAALVSVVGAPALTTGRLAAALGVSAAAASRHATALRECGLIATVRDGQTVHHTPTRLGTDLVHGSTIAQPA</sequence>
<dbReference type="InterPro" id="IPR036390">
    <property type="entry name" value="WH_DNA-bd_sf"/>
</dbReference>
<gene>
    <name evidence="5" type="ORF">KGA66_27880</name>
</gene>
<dbReference type="AlphaFoldDB" id="A0A8J7WVY3"/>
<dbReference type="SMART" id="SM00418">
    <property type="entry name" value="HTH_ARSR"/>
    <property type="match status" value="1"/>
</dbReference>
<evidence type="ECO:0000256" key="3">
    <source>
        <dbReference type="ARBA" id="ARBA00023163"/>
    </source>
</evidence>
<evidence type="ECO:0000256" key="1">
    <source>
        <dbReference type="ARBA" id="ARBA00023015"/>
    </source>
</evidence>
<dbReference type="PANTHER" id="PTHR43132">
    <property type="entry name" value="ARSENICAL RESISTANCE OPERON REPRESSOR ARSR-RELATED"/>
    <property type="match status" value="1"/>
</dbReference>
<dbReference type="RefSeq" id="WP_211472384.1">
    <property type="nucleotide sequence ID" value="NZ_JAGSXH010000214.1"/>
</dbReference>
<evidence type="ECO:0000313" key="6">
    <source>
        <dbReference type="Proteomes" id="UP000677913"/>
    </source>
</evidence>
<dbReference type="PANTHER" id="PTHR43132:SF8">
    <property type="entry name" value="HTH-TYPE TRANSCRIPTIONAL REGULATOR KMTR"/>
    <property type="match status" value="1"/>
</dbReference>
<dbReference type="Gene3D" id="1.10.10.10">
    <property type="entry name" value="Winged helix-like DNA-binding domain superfamily/Winged helix DNA-binding domain"/>
    <property type="match status" value="1"/>
</dbReference>
<keyword evidence="2" id="KW-0238">DNA-binding</keyword>